<dbReference type="Pfam" id="PF00483">
    <property type="entry name" value="NTP_transferase"/>
    <property type="match status" value="1"/>
</dbReference>
<reference evidence="2 3" key="1">
    <citation type="journal article" date="2017" name="Nat. Commun.">
        <title>In situ click chemistry generation of cyclooxygenase-2 inhibitors.</title>
        <authorList>
            <person name="Bhardwaj A."/>
            <person name="Kaur J."/>
            <person name="Wuest M."/>
            <person name="Wuest F."/>
        </authorList>
    </citation>
    <scope>NUCLEOTIDE SEQUENCE [LARGE SCALE GENOMIC DNA]</scope>
    <source>
        <strain evidence="2">S2_012_000_R3_94</strain>
    </source>
</reference>
<organism evidence="2 3">
    <name type="scientific">Paracoccus denitrificans</name>
    <dbReference type="NCBI Taxonomy" id="266"/>
    <lineage>
        <taxon>Bacteria</taxon>
        <taxon>Pseudomonadati</taxon>
        <taxon>Pseudomonadota</taxon>
        <taxon>Alphaproteobacteria</taxon>
        <taxon>Rhodobacterales</taxon>
        <taxon>Paracoccaceae</taxon>
        <taxon>Paracoccus</taxon>
    </lineage>
</organism>
<dbReference type="PANTHER" id="PTHR47183">
    <property type="entry name" value="GLUCOSE-1-PHOSPHATE CYTIDYLYLTRANSFERASE-RELATED"/>
    <property type="match status" value="1"/>
</dbReference>
<evidence type="ECO:0000313" key="3">
    <source>
        <dbReference type="Proteomes" id="UP000315344"/>
    </source>
</evidence>
<keyword evidence="2" id="KW-0548">Nucleotidyltransferase</keyword>
<dbReference type="Gene3D" id="3.90.550.10">
    <property type="entry name" value="Spore Coat Polysaccharide Biosynthesis Protein SpsA, Chain A"/>
    <property type="match status" value="1"/>
</dbReference>
<dbReference type="InterPro" id="IPR013446">
    <property type="entry name" value="G1P_cyt_trans-like"/>
</dbReference>
<dbReference type="EMBL" id="VAFL01000006">
    <property type="protein sequence ID" value="TKW66834.1"/>
    <property type="molecule type" value="Genomic_DNA"/>
</dbReference>
<name>A0A533I8R0_PARDE</name>
<gene>
    <name evidence="2" type="ORF">DI616_09000</name>
</gene>
<dbReference type="GO" id="GO:0047343">
    <property type="term" value="F:glucose-1-phosphate cytidylyltransferase activity"/>
    <property type="evidence" value="ECO:0007669"/>
    <property type="project" value="InterPro"/>
</dbReference>
<dbReference type="AlphaFoldDB" id="A0A533I8R0"/>
<accession>A0A533I8R0</accession>
<evidence type="ECO:0000313" key="2">
    <source>
        <dbReference type="EMBL" id="TKW66834.1"/>
    </source>
</evidence>
<dbReference type="SUPFAM" id="SSF53448">
    <property type="entry name" value="Nucleotide-diphospho-sugar transferases"/>
    <property type="match status" value="1"/>
</dbReference>
<evidence type="ECO:0000259" key="1">
    <source>
        <dbReference type="Pfam" id="PF00483"/>
    </source>
</evidence>
<dbReference type="InterPro" id="IPR029044">
    <property type="entry name" value="Nucleotide-diphossugar_trans"/>
</dbReference>
<sequence length="241" mass="26797">MADIGGRPVLTRVMEIYARFGHTDFIVATGHQSVAVKQFFANYHLMANDIHVSLDSSKIKLRPTHGAGWEVSVVDTGLYTSDSGRVRLLRDWIGDETFMVAYGDALGNVDISALMEFHQDHGKLASMTAVRPPARSGGVEMMNSRVTGFTPTLRSADSWINGGFFVFEPTVFDYLVDDQEPLEGAPLSQLAQDGELMAFRHYGFWHPVDTIRDRRMLSGHCMAVTPPWLQFERSASVKAAE</sequence>
<dbReference type="Proteomes" id="UP000315344">
    <property type="component" value="Unassembled WGS sequence"/>
</dbReference>
<proteinExistence type="predicted"/>
<protein>
    <submittedName>
        <fullName evidence="2">Glucose-1-phosphate cytidylyltransferase</fullName>
    </submittedName>
</protein>
<comment type="caution">
    <text evidence="2">The sequence shown here is derived from an EMBL/GenBank/DDBJ whole genome shotgun (WGS) entry which is preliminary data.</text>
</comment>
<dbReference type="PANTHER" id="PTHR47183:SF1">
    <property type="entry name" value="GLUCOSE-1-PHOSPHATE CYTIDYLYLTRANSFERASE"/>
    <property type="match status" value="1"/>
</dbReference>
<keyword evidence="2" id="KW-0808">Transferase</keyword>
<feature type="domain" description="Nucleotidyl transferase" evidence="1">
    <location>
        <begin position="86"/>
        <end position="183"/>
    </location>
</feature>
<dbReference type="InterPro" id="IPR005835">
    <property type="entry name" value="NTP_transferase_dom"/>
</dbReference>